<feature type="compositionally biased region" description="Low complexity" evidence="5">
    <location>
        <begin position="1014"/>
        <end position="1029"/>
    </location>
</feature>
<evidence type="ECO:0000256" key="2">
    <source>
        <dbReference type="ARBA" id="ARBA00023125"/>
    </source>
</evidence>
<feature type="domain" description="HTH myb-type" evidence="7">
    <location>
        <begin position="528"/>
        <end position="583"/>
    </location>
</feature>
<feature type="domain" description="HTH myb-type" evidence="7">
    <location>
        <begin position="364"/>
        <end position="420"/>
    </location>
</feature>
<dbReference type="SUPFAM" id="SSF46689">
    <property type="entry name" value="Homeodomain-like"/>
    <property type="match status" value="2"/>
</dbReference>
<feature type="compositionally biased region" description="Polar residues" evidence="5">
    <location>
        <begin position="994"/>
        <end position="1009"/>
    </location>
</feature>
<dbReference type="GO" id="GO:0001006">
    <property type="term" value="F:RNA polymerase III type 3 promoter sequence-specific DNA binding"/>
    <property type="evidence" value="ECO:0007669"/>
    <property type="project" value="TreeGrafter"/>
</dbReference>
<evidence type="ECO:0000313" key="8">
    <source>
        <dbReference type="Proteomes" id="UP000515154"/>
    </source>
</evidence>
<reference evidence="9" key="1">
    <citation type="submission" date="2025-08" db="UniProtKB">
        <authorList>
            <consortium name="RefSeq"/>
        </authorList>
    </citation>
    <scope>IDENTIFICATION</scope>
</reference>
<keyword evidence="3" id="KW-0804">Transcription</keyword>
<sequence length="1200" mass="137210">MENVKLQSHLDAPGTRNEHPTVCVASTSSDGLPVAIKEEPLSQDTYEVLLYDKQLDEDADNDDNNNNNNDEDDDEEDEEDIVERFQIKCVDYDEDSYNNLIIDNSASNDASLISTNIQEKDASSDNTCTVRDLANTSESVINDFDAELSELLSTGGEPGAKSNKTLVNAKTCLFLNNIYQAVLQENLLKLQMELVQNQEKQKAINEELHKTATNKKIRRNVFYQPYFMSSQGMPPPNEHTKLLKPWHLKQTQRDKYWKKWEQDLLINAVQENAWEIILKPFMNKIEIYTDKLLTSKESTTSAKLQQKLDQLRQEMVQVEQKDINSFFDEDDFEDKLDWMKIANLTFCDRHSEFSCQLMWRNWLRPGINKKPWTKEETMRLRKLVELHGRHQWQRIAKELKTNRTPMHCLQHYRRELDSFTKRGWTEEEDKILKEVVDSCRIGSRIPWNQVSFYMEGRSSTACIARWTALDPSIKHGRWTQEEDSLLVAAVQIMGTSKWPHVRSLVPNRTANQCRERWVNCLDPGINSGPFTYEEDKLLLKYVKENGAGNWATVASHLPGRTDQICSTQYFRLKKWRDQANFVKKQSDESKSYFMPNFDASKYVDLVESGKSLDELIPLPCPSKYQNSFNNILQKWQQENLKRDLVKQELDSRKGDIFVPRPPLLRKFSPNVTKVWDTRNKLRQRIEEFVQSQLVESGEIKSKEKTDKAYSLMRSKLDQLKPSTRVSEILRVARGFSQKPERKGDNRNSKFVLAAVDQEIKDLLYVHWLKENYVNRLQPFEDEFVTQTVDERGQSRLQLLHLFVNALGPRTNLYQKIKTKRITEPLEDSVEESQREDFRLMFLSSFNTDLTSVNFSHEPDHTVNAGDTVPPNLATLNAMRMLLQEQPKLKKTAEQYDEVLTKDPDMDSLRERMNLVKVDPHYSLLQERFNTLFMWPGLLTTLNPKKQGGPAKSTEKKENPRKRRINKYPLITPKRNAKPKKVVPKTEVLTDRADNTTGQLSGNIAMQSGDKSVKTEILTSETSETLSSSTATDGAPGNVPQKRRVGRPVGAKSKPKEKVLEPVRSSRRQRGNCSKSPDDSKPWELNEEPTAKRKRRRTTKGAAANRDCTSLFASPTAVPTPGVSQNQSSAAAAASLLSSLSSSAASSSSSSSSSATAPPPPPPPTGEQELLSKLSPSLVQQVISQEVQVQPIGTYMNVTPP</sequence>
<evidence type="ECO:0000256" key="4">
    <source>
        <dbReference type="ARBA" id="ARBA00023242"/>
    </source>
</evidence>
<feature type="region of interest" description="Disordered" evidence="5">
    <location>
        <begin position="1"/>
        <end position="32"/>
    </location>
</feature>
<dbReference type="Pfam" id="PF00249">
    <property type="entry name" value="Myb_DNA-binding"/>
    <property type="match status" value="4"/>
</dbReference>
<proteinExistence type="predicted"/>
<accession>A0A6P7TG95</accession>
<dbReference type="GO" id="GO:0042796">
    <property type="term" value="P:snRNA transcription by RNA polymerase III"/>
    <property type="evidence" value="ECO:0007669"/>
    <property type="project" value="TreeGrafter"/>
</dbReference>
<feature type="compositionally biased region" description="Low complexity" evidence="5">
    <location>
        <begin position="1127"/>
        <end position="1155"/>
    </location>
</feature>
<feature type="domain" description="Myb-like" evidence="6">
    <location>
        <begin position="364"/>
        <end position="416"/>
    </location>
</feature>
<evidence type="ECO:0000256" key="5">
    <source>
        <dbReference type="SAM" id="MobiDB-lite"/>
    </source>
</evidence>
<evidence type="ECO:0000256" key="3">
    <source>
        <dbReference type="ARBA" id="ARBA00023163"/>
    </source>
</evidence>
<keyword evidence="4" id="KW-0539">Nucleus</keyword>
<dbReference type="AlphaFoldDB" id="A0A6P7TG95"/>
<dbReference type="Gene3D" id="1.10.10.60">
    <property type="entry name" value="Homeodomain-like"/>
    <property type="match status" value="4"/>
</dbReference>
<feature type="region of interest" description="Disordered" evidence="5">
    <location>
        <begin position="55"/>
        <end position="80"/>
    </location>
</feature>
<dbReference type="SMART" id="SM00717">
    <property type="entry name" value="SANT"/>
    <property type="match status" value="5"/>
</dbReference>
<dbReference type="PANTHER" id="PTHR46621">
    <property type="entry name" value="SNRNA-ACTIVATING PROTEIN COMPLEX SUBUNIT 4"/>
    <property type="match status" value="1"/>
</dbReference>
<dbReference type="Proteomes" id="UP000515154">
    <property type="component" value="Linkage group LG24"/>
</dbReference>
<keyword evidence="1" id="KW-0805">Transcription regulation</keyword>
<gene>
    <name evidence="9" type="primary">LOC115223855</name>
</gene>
<organism evidence="8 9">
    <name type="scientific">Octopus sinensis</name>
    <name type="common">East Asian common octopus</name>
    <dbReference type="NCBI Taxonomy" id="2607531"/>
    <lineage>
        <taxon>Eukaryota</taxon>
        <taxon>Metazoa</taxon>
        <taxon>Spiralia</taxon>
        <taxon>Lophotrochozoa</taxon>
        <taxon>Mollusca</taxon>
        <taxon>Cephalopoda</taxon>
        <taxon>Coleoidea</taxon>
        <taxon>Octopodiformes</taxon>
        <taxon>Octopoda</taxon>
        <taxon>Incirrata</taxon>
        <taxon>Octopodidae</taxon>
        <taxon>Octopus</taxon>
    </lineage>
</organism>
<feature type="domain" description="Myb-like" evidence="6">
    <location>
        <begin position="421"/>
        <end position="466"/>
    </location>
</feature>
<name>A0A6P7TG95_9MOLL</name>
<evidence type="ECO:0000256" key="1">
    <source>
        <dbReference type="ARBA" id="ARBA00023015"/>
    </source>
</evidence>
<feature type="domain" description="Myb-like" evidence="6">
    <location>
        <begin position="522"/>
        <end position="573"/>
    </location>
</feature>
<evidence type="ECO:0000259" key="7">
    <source>
        <dbReference type="PROSITE" id="PS51294"/>
    </source>
</evidence>
<dbReference type="CDD" id="cd00167">
    <property type="entry name" value="SANT"/>
    <property type="match status" value="4"/>
</dbReference>
<feature type="region of interest" description="Disordered" evidence="5">
    <location>
        <begin position="941"/>
        <end position="1175"/>
    </location>
</feature>
<protein>
    <submittedName>
        <fullName evidence="9">Uncharacterized protein LOC115223855 isoform X1</fullName>
    </submittedName>
</protein>
<evidence type="ECO:0000259" key="6">
    <source>
        <dbReference type="PROSITE" id="PS50090"/>
    </source>
</evidence>
<dbReference type="KEGG" id="osn:115223855"/>
<dbReference type="PROSITE" id="PS51294">
    <property type="entry name" value="HTH_MYB"/>
    <property type="match status" value="3"/>
</dbReference>
<dbReference type="PANTHER" id="PTHR46621:SF1">
    <property type="entry name" value="SNRNA-ACTIVATING PROTEIN COMPLEX SUBUNIT 4"/>
    <property type="match status" value="1"/>
</dbReference>
<dbReference type="PROSITE" id="PS50090">
    <property type="entry name" value="MYB_LIKE"/>
    <property type="match status" value="4"/>
</dbReference>
<keyword evidence="2" id="KW-0238">DNA-binding</keyword>
<keyword evidence="8" id="KW-1185">Reference proteome</keyword>
<dbReference type="RefSeq" id="XP_029650409.1">
    <property type="nucleotide sequence ID" value="XM_029794549.2"/>
</dbReference>
<dbReference type="InterPro" id="IPR001005">
    <property type="entry name" value="SANT/Myb"/>
</dbReference>
<feature type="domain" description="HTH myb-type" evidence="7">
    <location>
        <begin position="470"/>
        <end position="525"/>
    </location>
</feature>
<evidence type="ECO:0000313" key="9">
    <source>
        <dbReference type="RefSeq" id="XP_029650409.1"/>
    </source>
</evidence>
<dbReference type="GO" id="GO:0042795">
    <property type="term" value="P:snRNA transcription by RNA polymerase II"/>
    <property type="evidence" value="ECO:0007669"/>
    <property type="project" value="TreeGrafter"/>
</dbReference>
<feature type="domain" description="Myb-like" evidence="6">
    <location>
        <begin position="470"/>
        <end position="521"/>
    </location>
</feature>
<dbReference type="GO" id="GO:0000978">
    <property type="term" value="F:RNA polymerase II cis-regulatory region sequence-specific DNA binding"/>
    <property type="evidence" value="ECO:0007669"/>
    <property type="project" value="TreeGrafter"/>
</dbReference>
<dbReference type="GO" id="GO:0019185">
    <property type="term" value="C:snRNA-activating protein complex"/>
    <property type="evidence" value="ECO:0007669"/>
    <property type="project" value="TreeGrafter"/>
</dbReference>
<dbReference type="InterPro" id="IPR009057">
    <property type="entry name" value="Homeodomain-like_sf"/>
</dbReference>
<dbReference type="InterPro" id="IPR017930">
    <property type="entry name" value="Myb_dom"/>
</dbReference>
<dbReference type="InterPro" id="IPR051575">
    <property type="entry name" value="Myb-like_DNA-bd"/>
</dbReference>